<keyword evidence="4" id="KW-1185">Reference proteome</keyword>
<dbReference type="CDD" id="cd07246">
    <property type="entry name" value="VOC_like"/>
    <property type="match status" value="1"/>
</dbReference>
<reference evidence="3" key="1">
    <citation type="submission" date="2019-07" db="EMBL/GenBank/DDBJ databases">
        <authorList>
            <person name="De-Chao Zhang Q."/>
        </authorList>
    </citation>
    <scope>NUCLEOTIDE SEQUENCE</scope>
    <source>
        <strain evidence="3">TP-CH-4</strain>
    </source>
</reference>
<dbReference type="SUPFAM" id="SSF54593">
    <property type="entry name" value="Glyoxalase/Bleomycin resistance protein/Dihydroxybiphenyl dioxygenase"/>
    <property type="match status" value="1"/>
</dbReference>
<sequence length="129" mass="14551">METNFKPDGYNCVSPYFIVDDPQCFIDFLKTVFDGDVTRCFTKDDGQINHAEVKIMDSIVMLSGTTADYPANSLLLHVYVPDVDKVYEKALRAGCQGLEVPRNKDDDPDKRGMFQDDMGNTWAIGTQKQ</sequence>
<feature type="domain" description="Glyoxalase/fosfomycin resistance/dioxygenase" evidence="2">
    <location>
        <begin position="18"/>
        <end position="124"/>
    </location>
</feature>
<dbReference type="Gene3D" id="3.30.720.110">
    <property type="match status" value="1"/>
</dbReference>
<evidence type="ECO:0000256" key="1">
    <source>
        <dbReference type="SAM" id="MobiDB-lite"/>
    </source>
</evidence>
<reference evidence="3" key="2">
    <citation type="submission" date="2020-03" db="EMBL/GenBank/DDBJ databases">
        <title>Flavobacteriaceae bacterium strain TP-CH-4, a member of the family Flavobacteriaceae isolated from a deep-sea seamount.</title>
        <authorList>
            <person name="Zhang D.-C."/>
        </authorList>
    </citation>
    <scope>NUCLEOTIDE SEQUENCE</scope>
    <source>
        <strain evidence="3">TP-CH-4</strain>
    </source>
</reference>
<organism evidence="3 4">
    <name type="scientific">Pelagihabitans pacificus</name>
    <dbReference type="NCBI Taxonomy" id="2696054"/>
    <lineage>
        <taxon>Bacteria</taxon>
        <taxon>Pseudomonadati</taxon>
        <taxon>Bacteroidota</taxon>
        <taxon>Flavobacteriia</taxon>
        <taxon>Flavobacteriales</taxon>
        <taxon>Flavobacteriaceae</taxon>
        <taxon>Pelagihabitans</taxon>
    </lineage>
</organism>
<protein>
    <submittedName>
        <fullName evidence="3">VOC family protein</fullName>
    </submittedName>
</protein>
<gene>
    <name evidence="3" type="ORF">FK220_004155</name>
</gene>
<comment type="caution">
    <text evidence="3">The sequence shown here is derived from an EMBL/GenBank/DDBJ whole genome shotgun (WGS) entry which is preliminary data.</text>
</comment>
<evidence type="ECO:0000313" key="3">
    <source>
        <dbReference type="EMBL" id="NHF58517.1"/>
    </source>
</evidence>
<dbReference type="InterPro" id="IPR029068">
    <property type="entry name" value="Glyas_Bleomycin-R_OHBP_Dase"/>
</dbReference>
<accession>A0A967E4L7</accession>
<dbReference type="Proteomes" id="UP000707206">
    <property type="component" value="Unassembled WGS sequence"/>
</dbReference>
<dbReference type="AlphaFoldDB" id="A0A967E4L7"/>
<dbReference type="Pfam" id="PF00903">
    <property type="entry name" value="Glyoxalase"/>
    <property type="match status" value="1"/>
</dbReference>
<proteinExistence type="predicted"/>
<name>A0A967E4L7_9FLAO</name>
<evidence type="ECO:0000259" key="2">
    <source>
        <dbReference type="Pfam" id="PF00903"/>
    </source>
</evidence>
<evidence type="ECO:0000313" key="4">
    <source>
        <dbReference type="Proteomes" id="UP000707206"/>
    </source>
</evidence>
<dbReference type="RefSeq" id="WP_152573006.1">
    <property type="nucleotide sequence ID" value="NZ_VIKU02000001.1"/>
</dbReference>
<feature type="region of interest" description="Disordered" evidence="1">
    <location>
        <begin position="98"/>
        <end position="118"/>
    </location>
</feature>
<dbReference type="InterPro" id="IPR004360">
    <property type="entry name" value="Glyas_Fos-R_dOase_dom"/>
</dbReference>
<dbReference type="Gene3D" id="3.30.720.120">
    <property type="match status" value="1"/>
</dbReference>
<feature type="compositionally biased region" description="Basic and acidic residues" evidence="1">
    <location>
        <begin position="101"/>
        <end position="114"/>
    </location>
</feature>
<dbReference type="EMBL" id="VIKU02000001">
    <property type="protein sequence ID" value="NHF58517.1"/>
    <property type="molecule type" value="Genomic_DNA"/>
</dbReference>